<dbReference type="AlphaFoldDB" id="A0A1W6YGT1"/>
<proteinExistence type="predicted"/>
<evidence type="ECO:0000313" key="2">
    <source>
        <dbReference type="Proteomes" id="UP000194151"/>
    </source>
</evidence>
<dbReference type="STRING" id="1416806.CAL12_05140"/>
<keyword evidence="1" id="KW-0456">Lyase</keyword>
<accession>A0A1W6YGT1</accession>
<reference evidence="1 2" key="1">
    <citation type="submission" date="2017-05" db="EMBL/GenBank/DDBJ databases">
        <title>Complete and WGS of Bordetella genogroups.</title>
        <authorList>
            <person name="Spilker T."/>
            <person name="LiPuma J."/>
        </authorList>
    </citation>
    <scope>NUCLEOTIDE SEQUENCE [LARGE SCALE GENOMIC DNA]</scope>
    <source>
        <strain evidence="1 2">AU19157</strain>
    </source>
</reference>
<dbReference type="RefSeq" id="WP_086063508.1">
    <property type="nucleotide sequence ID" value="NZ_CP021108.1"/>
</dbReference>
<keyword evidence="2" id="KW-1185">Reference proteome</keyword>
<gene>
    <name evidence="1" type="ORF">CAL12_05140</name>
</gene>
<evidence type="ECO:0000313" key="1">
    <source>
        <dbReference type="EMBL" id="ARP80277.1"/>
    </source>
</evidence>
<dbReference type="Proteomes" id="UP000194151">
    <property type="component" value="Chromosome"/>
</dbReference>
<dbReference type="KEGG" id="bgv:CAL12_05140"/>
<dbReference type="Pfam" id="PF06754">
    <property type="entry name" value="PhnG"/>
    <property type="match status" value="1"/>
</dbReference>
<organism evidence="1 2">
    <name type="scientific">Bordetella genomosp. 8</name>
    <dbReference type="NCBI Taxonomy" id="1416806"/>
    <lineage>
        <taxon>Bacteria</taxon>
        <taxon>Pseudomonadati</taxon>
        <taxon>Pseudomonadota</taxon>
        <taxon>Betaproteobacteria</taxon>
        <taxon>Burkholderiales</taxon>
        <taxon>Alcaligenaceae</taxon>
        <taxon>Bordetella</taxon>
    </lineage>
</organism>
<dbReference type="EMBL" id="CP021108">
    <property type="protein sequence ID" value="ARP80277.1"/>
    <property type="molecule type" value="Genomic_DNA"/>
</dbReference>
<dbReference type="GO" id="GO:0015716">
    <property type="term" value="P:organic phosphonate transport"/>
    <property type="evidence" value="ECO:0007669"/>
    <property type="project" value="InterPro"/>
</dbReference>
<protein>
    <submittedName>
        <fullName evidence="1">Phosphonate C-P lyase system protein PhnG</fullName>
    </submittedName>
</protein>
<dbReference type="GO" id="GO:0019634">
    <property type="term" value="P:organic phosphonate metabolic process"/>
    <property type="evidence" value="ECO:0007669"/>
    <property type="project" value="InterPro"/>
</dbReference>
<sequence>MTTQSGDRQQAAGGTRAAWMRVMALAEPDALARAYAALGDLPGYRKLRAPETGMAMVRGRAGGTGAQFNVGEVSVTRCAVAFDGNGVVGTAYVRGRAHRHAEQAAVLDGLLQMESWHQRVHAGVIEPLARAHADKAASRAAVAAQTRVDFFTMVRGDN</sequence>
<dbReference type="InterPro" id="IPR009609">
    <property type="entry name" value="Phosphonate_metab_PhnG"/>
</dbReference>
<dbReference type="GO" id="GO:0016829">
    <property type="term" value="F:lyase activity"/>
    <property type="evidence" value="ECO:0007669"/>
    <property type="project" value="UniProtKB-KW"/>
</dbReference>
<dbReference type="OrthoDB" id="530475at2"/>
<dbReference type="NCBIfam" id="TIGR03293">
    <property type="entry name" value="PhnG_redo"/>
    <property type="match status" value="1"/>
</dbReference>
<name>A0A1W6YGT1_9BORD</name>